<evidence type="ECO:0000256" key="2">
    <source>
        <dbReference type="ARBA" id="ARBA00022857"/>
    </source>
</evidence>
<evidence type="ECO:0000256" key="1">
    <source>
        <dbReference type="ARBA" id="ARBA00006484"/>
    </source>
</evidence>
<gene>
    <name evidence="5" type="ORF">N7G274_004482</name>
</gene>
<dbReference type="InterPro" id="IPR036291">
    <property type="entry name" value="NAD(P)-bd_dom_sf"/>
</dbReference>
<dbReference type="Gene3D" id="3.40.50.720">
    <property type="entry name" value="NAD(P)-binding Rossmann-like Domain"/>
    <property type="match status" value="1"/>
</dbReference>
<dbReference type="Pfam" id="PF00106">
    <property type="entry name" value="adh_short"/>
    <property type="match status" value="1"/>
</dbReference>
<comment type="similarity">
    <text evidence="1 4">Belongs to the short-chain dehydrogenases/reductases (SDR) family.</text>
</comment>
<protein>
    <submittedName>
        <fullName evidence="5">Uncharacterized protein</fullName>
    </submittedName>
</protein>
<dbReference type="PRINTS" id="PR00081">
    <property type="entry name" value="GDHRDH"/>
</dbReference>
<evidence type="ECO:0000313" key="6">
    <source>
        <dbReference type="Proteomes" id="UP001590950"/>
    </source>
</evidence>
<reference evidence="5 6" key="1">
    <citation type="submission" date="2024-09" db="EMBL/GenBank/DDBJ databases">
        <title>Rethinking Asexuality: The Enigmatic Case of Functional Sexual Genes in Lepraria (Stereocaulaceae).</title>
        <authorList>
            <person name="Doellman M."/>
            <person name="Sun Y."/>
            <person name="Barcenas-Pena A."/>
            <person name="Lumbsch H.T."/>
            <person name="Grewe F."/>
        </authorList>
    </citation>
    <scope>NUCLEOTIDE SEQUENCE [LARGE SCALE GENOMIC DNA]</scope>
    <source>
        <strain evidence="5 6">Mercado 3170</strain>
    </source>
</reference>
<dbReference type="SUPFAM" id="SSF51735">
    <property type="entry name" value="NAD(P)-binding Rossmann-fold domains"/>
    <property type="match status" value="1"/>
</dbReference>
<evidence type="ECO:0000256" key="4">
    <source>
        <dbReference type="RuleBase" id="RU000363"/>
    </source>
</evidence>
<evidence type="ECO:0000313" key="5">
    <source>
        <dbReference type="EMBL" id="KAL2042723.1"/>
    </source>
</evidence>
<name>A0ABR4ACB7_9LECA</name>
<keyword evidence="6" id="KW-1185">Reference proteome</keyword>
<dbReference type="PRINTS" id="PR00080">
    <property type="entry name" value="SDRFAMILY"/>
</dbReference>
<dbReference type="EMBL" id="JBEFKJ010000013">
    <property type="protein sequence ID" value="KAL2042723.1"/>
    <property type="molecule type" value="Genomic_DNA"/>
</dbReference>
<dbReference type="PANTHER" id="PTHR24320:SF282">
    <property type="entry name" value="WW DOMAIN-CONTAINING OXIDOREDUCTASE"/>
    <property type="match status" value="1"/>
</dbReference>
<dbReference type="InterPro" id="IPR002347">
    <property type="entry name" value="SDR_fam"/>
</dbReference>
<organism evidence="5 6">
    <name type="scientific">Stereocaulon virgatum</name>
    <dbReference type="NCBI Taxonomy" id="373712"/>
    <lineage>
        <taxon>Eukaryota</taxon>
        <taxon>Fungi</taxon>
        <taxon>Dikarya</taxon>
        <taxon>Ascomycota</taxon>
        <taxon>Pezizomycotina</taxon>
        <taxon>Lecanoromycetes</taxon>
        <taxon>OSLEUM clade</taxon>
        <taxon>Lecanoromycetidae</taxon>
        <taxon>Lecanorales</taxon>
        <taxon>Lecanorineae</taxon>
        <taxon>Stereocaulaceae</taxon>
        <taxon>Stereocaulon</taxon>
    </lineage>
</organism>
<evidence type="ECO:0000256" key="3">
    <source>
        <dbReference type="ARBA" id="ARBA00023002"/>
    </source>
</evidence>
<keyword evidence="2" id="KW-0521">NADP</keyword>
<accession>A0ABR4ACB7</accession>
<keyword evidence="3" id="KW-0560">Oxidoreductase</keyword>
<comment type="caution">
    <text evidence="5">The sequence shown here is derived from an EMBL/GenBank/DDBJ whole genome shotgun (WGS) entry which is preliminary data.</text>
</comment>
<proteinExistence type="inferred from homology"/>
<sequence length="360" mass="39158">MDDRKDRQQSQTLRLLVEREGIPASKIAPLQALTELLDLRLLVIESFLHPVEAVRAYIPHLDVFGLFGGKVFTPEADIPDLAGKVILVTGGNTGLGLESIRQLAAHNPARIYLASRTPSKAEAAISGLKNAFPSADIVYLPLDLCSFDSISKAAKTLTSQSQRLDVLMNNAGVMALPPGTMKEGFETQLGTNHVGPALLTKLLLPILLSTAKEPRADVRIINLASEAHNFARSTDVLLDNSKLNARSTWVRYGYSKLANILFTQELAARYPSITSVAIHPGVVKSDLWIQNEHTSVVMKCFMAAGLLLVGQSVKMGARNQLWAATCKKEDIVSGGYYKPIGILSRGNSLARNPKLAKELW</sequence>
<dbReference type="PANTHER" id="PTHR24320">
    <property type="entry name" value="RETINOL DEHYDROGENASE"/>
    <property type="match status" value="1"/>
</dbReference>
<dbReference type="Proteomes" id="UP001590950">
    <property type="component" value="Unassembled WGS sequence"/>
</dbReference>